<feature type="compositionally biased region" description="Basic and acidic residues" evidence="1">
    <location>
        <begin position="171"/>
        <end position="181"/>
    </location>
</feature>
<evidence type="ECO:0000313" key="3">
    <source>
        <dbReference type="Proteomes" id="UP001055439"/>
    </source>
</evidence>
<dbReference type="EMBL" id="CP097505">
    <property type="protein sequence ID" value="URD92276.1"/>
    <property type="molecule type" value="Genomic_DNA"/>
</dbReference>
<keyword evidence="3" id="KW-1185">Reference proteome</keyword>
<sequence length="193" mass="20536">GRCPPQAPSRWPHRFSPHIVLAVGLRPGPPLRGPQGAPSASPIGSAASAFGARTCGKGGTSAAADDGTWGRVLGDDLAARFAALKGSSGSGSSDRGLPRSDLLPEGKRSHDDDDDKEEVEDDDDADEDGVSKEVDKLLQWAIDAARLDPSKNDDDEDGGDGGSSEDEEDLEAKRKVGEERNKNKRKPKKWFFF</sequence>
<reference evidence="2" key="1">
    <citation type="submission" date="2022-05" db="EMBL/GenBank/DDBJ databases">
        <title>The Musa troglodytarum L. genome provides insights into the mechanism of non-climacteric behaviour and enrichment of carotenoids.</title>
        <authorList>
            <person name="Wang J."/>
        </authorList>
    </citation>
    <scope>NUCLEOTIDE SEQUENCE</scope>
    <source>
        <tissue evidence="2">Leaf</tissue>
    </source>
</reference>
<name>A0A9E7FBI7_9LILI</name>
<feature type="compositionally biased region" description="Low complexity" evidence="1">
    <location>
        <begin position="33"/>
        <end position="52"/>
    </location>
</feature>
<feature type="region of interest" description="Disordered" evidence="1">
    <location>
        <begin position="85"/>
        <end position="193"/>
    </location>
</feature>
<dbReference type="OrthoDB" id="1935019at2759"/>
<feature type="compositionally biased region" description="Acidic residues" evidence="1">
    <location>
        <begin position="153"/>
        <end position="170"/>
    </location>
</feature>
<feature type="region of interest" description="Disordered" evidence="1">
    <location>
        <begin position="24"/>
        <end position="69"/>
    </location>
</feature>
<dbReference type="AlphaFoldDB" id="A0A9E7FBI7"/>
<organism evidence="2 3">
    <name type="scientific">Musa troglodytarum</name>
    <name type="common">fe'i banana</name>
    <dbReference type="NCBI Taxonomy" id="320322"/>
    <lineage>
        <taxon>Eukaryota</taxon>
        <taxon>Viridiplantae</taxon>
        <taxon>Streptophyta</taxon>
        <taxon>Embryophyta</taxon>
        <taxon>Tracheophyta</taxon>
        <taxon>Spermatophyta</taxon>
        <taxon>Magnoliopsida</taxon>
        <taxon>Liliopsida</taxon>
        <taxon>Zingiberales</taxon>
        <taxon>Musaceae</taxon>
        <taxon>Musa</taxon>
    </lineage>
</organism>
<feature type="compositionally biased region" description="Acidic residues" evidence="1">
    <location>
        <begin position="112"/>
        <end position="128"/>
    </location>
</feature>
<protein>
    <submittedName>
        <fullName evidence="2">Uncharacterized protein</fullName>
    </submittedName>
</protein>
<feature type="non-terminal residue" evidence="2">
    <location>
        <position position="1"/>
    </location>
</feature>
<evidence type="ECO:0000313" key="2">
    <source>
        <dbReference type="EMBL" id="URD92276.1"/>
    </source>
</evidence>
<proteinExistence type="predicted"/>
<feature type="compositionally biased region" description="Basic residues" evidence="1">
    <location>
        <begin position="182"/>
        <end position="193"/>
    </location>
</feature>
<accession>A0A9E7FBI7</accession>
<dbReference type="Proteomes" id="UP001055439">
    <property type="component" value="Chromosome 3"/>
</dbReference>
<feature type="compositionally biased region" description="Basic and acidic residues" evidence="1">
    <location>
        <begin position="96"/>
        <end position="111"/>
    </location>
</feature>
<gene>
    <name evidence="2" type="ORF">MUK42_33123</name>
</gene>
<evidence type="ECO:0000256" key="1">
    <source>
        <dbReference type="SAM" id="MobiDB-lite"/>
    </source>
</evidence>